<keyword evidence="1" id="KW-0808">Transferase</keyword>
<reference evidence="1" key="1">
    <citation type="submission" date="2017-04" db="EMBL/GenBank/DDBJ databases">
        <authorList>
            <person name="Varghese N."/>
            <person name="Submissions S."/>
        </authorList>
    </citation>
    <scope>NUCLEOTIDE SEQUENCE</scope>
    <source>
        <strain evidence="1">WTE2008</strain>
    </source>
</reference>
<accession>A0AC61PK60</accession>
<evidence type="ECO:0000313" key="1">
    <source>
        <dbReference type="EMBL" id="SMC51409.1"/>
    </source>
</evidence>
<keyword evidence="1" id="KW-0489">Methyltransferase</keyword>
<evidence type="ECO:0000313" key="2">
    <source>
        <dbReference type="Proteomes" id="UP000192328"/>
    </source>
</evidence>
<gene>
    <name evidence="1" type="ORF">SAMN06297397_1157</name>
</gene>
<dbReference type="EMBL" id="FWXZ01000002">
    <property type="protein sequence ID" value="SMC51409.1"/>
    <property type="molecule type" value="Genomic_DNA"/>
</dbReference>
<keyword evidence="2" id="KW-1185">Reference proteome</keyword>
<dbReference type="Proteomes" id="UP000192328">
    <property type="component" value="Unassembled WGS sequence"/>
</dbReference>
<organism evidence="1 2">
    <name type="scientific">Aristaeella lactis</name>
    <dbReference type="NCBI Taxonomy" id="3046383"/>
    <lineage>
        <taxon>Bacteria</taxon>
        <taxon>Bacillati</taxon>
        <taxon>Bacillota</taxon>
        <taxon>Clostridia</taxon>
        <taxon>Eubacteriales</taxon>
        <taxon>Aristaeellaceae</taxon>
        <taxon>Aristaeella</taxon>
    </lineage>
</organism>
<sequence>MDNVFEQVEKNIDNLVVNNADWTACATKEELAAARKGELHLRFWSGEVPEAWLKDIKGKRVLCLAGAGGLQAPLFACAGAKVTVIDISGKMLEKDMVIADREKLNIEIVKGNICDLSRFEDESFDLIFNPPSLMYIPDVSVVFRECFRVLAKGGELMIMAPAPIQYVCDRVEDEQGGYYKAVNRMPWCSRDYDDSEWVEYGHTMDEYLGGLISCGFVLNGYLECQEEDITELNFLVRAKK</sequence>
<protein>
    <submittedName>
        <fullName evidence="1">Methyltransferase domain-containing protein</fullName>
    </submittedName>
</protein>
<comment type="caution">
    <text evidence="1">The sequence shown here is derived from an EMBL/GenBank/DDBJ whole genome shotgun (WGS) entry which is preliminary data.</text>
</comment>
<proteinExistence type="predicted"/>
<name>A0AC61PK60_9FIRM</name>